<keyword evidence="1" id="KW-0614">Plasmid</keyword>
<gene>
    <name evidence="1" type="ORF">O9Z63_21070</name>
</gene>
<dbReference type="EMBL" id="CP115397">
    <property type="protein sequence ID" value="WBO86879.1"/>
    <property type="molecule type" value="Genomic_DNA"/>
</dbReference>
<reference evidence="1 2" key="1">
    <citation type="journal article" date="2011" name="Int. J. Syst. Evol. Microbiol.">
        <title>Hymenobacter yonginensis sp. nov., isolated from a mesotrophic artificial lake.</title>
        <authorList>
            <person name="Joung Y."/>
            <person name="Cho S.H."/>
            <person name="Kim H."/>
            <person name="Kim S.B."/>
            <person name="Joh K."/>
        </authorList>
    </citation>
    <scope>NUCLEOTIDE SEQUENCE [LARGE SCALE GENOMIC DNA]</scope>
    <source>
        <strain evidence="1 2">KCTC 22745</strain>
    </source>
</reference>
<accession>A0ABY7PVK8</accession>
<dbReference type="RefSeq" id="WP_270129595.1">
    <property type="nucleotide sequence ID" value="NZ_CP115397.1"/>
</dbReference>
<evidence type="ECO:0000313" key="2">
    <source>
        <dbReference type="Proteomes" id="UP001211872"/>
    </source>
</evidence>
<organism evidence="1 2">
    <name type="scientific">Hymenobacter yonginensis</name>
    <dbReference type="NCBI Taxonomy" id="748197"/>
    <lineage>
        <taxon>Bacteria</taxon>
        <taxon>Pseudomonadati</taxon>
        <taxon>Bacteroidota</taxon>
        <taxon>Cytophagia</taxon>
        <taxon>Cytophagales</taxon>
        <taxon>Hymenobacteraceae</taxon>
        <taxon>Hymenobacter</taxon>
    </lineage>
</organism>
<protein>
    <submittedName>
        <fullName evidence="1">Uncharacterized protein</fullName>
    </submittedName>
</protein>
<keyword evidence="2" id="KW-1185">Reference proteome</keyword>
<dbReference type="Gene3D" id="3.40.50.10320">
    <property type="entry name" value="LmbE-like"/>
    <property type="match status" value="1"/>
</dbReference>
<dbReference type="Proteomes" id="UP001211872">
    <property type="component" value="Plasmid unnamed2"/>
</dbReference>
<dbReference type="SUPFAM" id="SSF102588">
    <property type="entry name" value="LmbE-like"/>
    <property type="match status" value="1"/>
</dbReference>
<dbReference type="InterPro" id="IPR024078">
    <property type="entry name" value="LmbE-like_dom_sf"/>
</dbReference>
<name>A0ABY7PVK8_9BACT</name>
<evidence type="ECO:0000313" key="1">
    <source>
        <dbReference type="EMBL" id="WBO86879.1"/>
    </source>
</evidence>
<geneLocation type="plasmid" evidence="1 2">
    <name>unnamed2</name>
</geneLocation>
<proteinExistence type="predicted"/>
<sequence>MHDAAFLAGLPKVQTQWQGVPQALWRPRLLLQAIHNGYVRPDIVVDITGFWEQKLAALTAFKCQFYHSEYESE</sequence>